<keyword evidence="3" id="KW-1185">Reference proteome</keyword>
<gene>
    <name evidence="2" type="ORF">FQN60_007296</name>
</gene>
<dbReference type="AlphaFoldDB" id="A0A5J5CDB5"/>
<proteinExistence type="predicted"/>
<name>A0A5J5CDB5_9PERO</name>
<evidence type="ECO:0000256" key="1">
    <source>
        <dbReference type="SAM" id="MobiDB-lite"/>
    </source>
</evidence>
<accession>A0A5J5CDB5</accession>
<reference evidence="2 3" key="1">
    <citation type="submission" date="2019-08" db="EMBL/GenBank/DDBJ databases">
        <title>A chromosome-level genome assembly, high-density linkage maps, and genome scans reveal the genomic architecture of hybrid incompatibilities underlying speciation via character displacement in darters (Percidae: Etheostominae).</title>
        <authorList>
            <person name="Moran R.L."/>
            <person name="Catchen J.M."/>
            <person name="Fuller R.C."/>
        </authorList>
    </citation>
    <scope>NUCLEOTIDE SEQUENCE [LARGE SCALE GENOMIC DNA]</scope>
    <source>
        <strain evidence="2">EspeVRDwgs_2016</strain>
        <tissue evidence="2">Muscle</tissue>
    </source>
</reference>
<dbReference type="EMBL" id="VOFY01000044">
    <property type="protein sequence ID" value="KAA8579163.1"/>
    <property type="molecule type" value="Genomic_DNA"/>
</dbReference>
<comment type="caution">
    <text evidence="2">The sequence shown here is derived from an EMBL/GenBank/DDBJ whole genome shotgun (WGS) entry which is preliminary data.</text>
</comment>
<feature type="region of interest" description="Disordered" evidence="1">
    <location>
        <begin position="1"/>
        <end position="33"/>
    </location>
</feature>
<evidence type="ECO:0000313" key="2">
    <source>
        <dbReference type="EMBL" id="KAA8579163.1"/>
    </source>
</evidence>
<protein>
    <submittedName>
        <fullName evidence="2">Uncharacterized protein</fullName>
    </submittedName>
</protein>
<sequence>MLPRVDTDDRGKPTVRVNAGGSHQVWSGHSITT</sequence>
<feature type="compositionally biased region" description="Polar residues" evidence="1">
    <location>
        <begin position="24"/>
        <end position="33"/>
    </location>
</feature>
<organism evidence="2 3">
    <name type="scientific">Etheostoma spectabile</name>
    <name type="common">orangethroat darter</name>
    <dbReference type="NCBI Taxonomy" id="54343"/>
    <lineage>
        <taxon>Eukaryota</taxon>
        <taxon>Metazoa</taxon>
        <taxon>Chordata</taxon>
        <taxon>Craniata</taxon>
        <taxon>Vertebrata</taxon>
        <taxon>Euteleostomi</taxon>
        <taxon>Actinopterygii</taxon>
        <taxon>Neopterygii</taxon>
        <taxon>Teleostei</taxon>
        <taxon>Neoteleostei</taxon>
        <taxon>Acanthomorphata</taxon>
        <taxon>Eupercaria</taxon>
        <taxon>Perciformes</taxon>
        <taxon>Percoidei</taxon>
        <taxon>Percidae</taxon>
        <taxon>Etheostomatinae</taxon>
        <taxon>Etheostoma</taxon>
    </lineage>
</organism>
<dbReference type="Proteomes" id="UP000327493">
    <property type="component" value="Unassembled WGS sequence"/>
</dbReference>
<feature type="compositionally biased region" description="Basic and acidic residues" evidence="1">
    <location>
        <begin position="1"/>
        <end position="12"/>
    </location>
</feature>
<evidence type="ECO:0000313" key="3">
    <source>
        <dbReference type="Proteomes" id="UP000327493"/>
    </source>
</evidence>